<dbReference type="OrthoDB" id="2149224at2759"/>
<evidence type="ECO:0000313" key="3">
    <source>
        <dbReference type="EMBL" id="ODQ63048.1"/>
    </source>
</evidence>
<feature type="region of interest" description="Disordered" evidence="1">
    <location>
        <begin position="853"/>
        <end position="883"/>
    </location>
</feature>
<dbReference type="InterPro" id="IPR053005">
    <property type="entry name" value="Nuclear_Pos-Cytoskel_Interact"/>
</dbReference>
<dbReference type="GO" id="GO:0005938">
    <property type="term" value="C:cell cortex"/>
    <property type="evidence" value="ECO:0007669"/>
    <property type="project" value="InterPro"/>
</dbReference>
<name>A0A1E3PCE1_9ASCO</name>
<dbReference type="STRING" id="857566.A0A1E3PCE1"/>
<reference evidence="3 4" key="1">
    <citation type="journal article" date="2016" name="Proc. Natl. Acad. Sci. U.S.A.">
        <title>Comparative genomics of biotechnologically important yeasts.</title>
        <authorList>
            <person name="Riley R."/>
            <person name="Haridas S."/>
            <person name="Wolfe K.H."/>
            <person name="Lopes M.R."/>
            <person name="Hittinger C.T."/>
            <person name="Goeker M."/>
            <person name="Salamov A.A."/>
            <person name="Wisecaver J.H."/>
            <person name="Long T.M."/>
            <person name="Calvey C.H."/>
            <person name="Aerts A.L."/>
            <person name="Barry K.W."/>
            <person name="Choi C."/>
            <person name="Clum A."/>
            <person name="Coughlan A.Y."/>
            <person name="Deshpande S."/>
            <person name="Douglass A.P."/>
            <person name="Hanson S.J."/>
            <person name="Klenk H.-P."/>
            <person name="LaButti K.M."/>
            <person name="Lapidus A."/>
            <person name="Lindquist E.A."/>
            <person name="Lipzen A.M."/>
            <person name="Meier-Kolthoff J.P."/>
            <person name="Ohm R.A."/>
            <person name="Otillar R.P."/>
            <person name="Pangilinan J.L."/>
            <person name="Peng Y."/>
            <person name="Rokas A."/>
            <person name="Rosa C.A."/>
            <person name="Scheuner C."/>
            <person name="Sibirny A.A."/>
            <person name="Slot J.C."/>
            <person name="Stielow J.B."/>
            <person name="Sun H."/>
            <person name="Kurtzman C.P."/>
            <person name="Blackwell M."/>
            <person name="Grigoriev I.V."/>
            <person name="Jeffries T.W."/>
        </authorList>
    </citation>
    <scope>NUCLEOTIDE SEQUENCE [LARGE SCALE GENOMIC DNA]</scope>
    <source>
        <strain evidence="3 4">DSM 6958</strain>
    </source>
</reference>
<organism evidence="3 4">
    <name type="scientific">Nadsonia fulvescens var. elongata DSM 6958</name>
    <dbReference type="NCBI Taxonomy" id="857566"/>
    <lineage>
        <taxon>Eukaryota</taxon>
        <taxon>Fungi</taxon>
        <taxon>Dikarya</taxon>
        <taxon>Ascomycota</taxon>
        <taxon>Saccharomycotina</taxon>
        <taxon>Dipodascomycetes</taxon>
        <taxon>Dipodascales</taxon>
        <taxon>Dipodascales incertae sedis</taxon>
        <taxon>Nadsonia</taxon>
    </lineage>
</organism>
<dbReference type="PANTHER" id="PTHR28190:SF1">
    <property type="entry name" value="NUCLEAR MIGRATION PROTEIN NUM1"/>
    <property type="match status" value="1"/>
</dbReference>
<proteinExistence type="predicted"/>
<dbReference type="GO" id="GO:0000226">
    <property type="term" value="P:microtubule cytoskeleton organization"/>
    <property type="evidence" value="ECO:0007669"/>
    <property type="project" value="TreeGrafter"/>
</dbReference>
<dbReference type="GO" id="GO:0032065">
    <property type="term" value="P:maintenance of protein location in cell cortex"/>
    <property type="evidence" value="ECO:0007669"/>
    <property type="project" value="InterPro"/>
</dbReference>
<dbReference type="AlphaFoldDB" id="A0A1E3PCE1"/>
<dbReference type="InterPro" id="IPR024774">
    <property type="entry name" value="PH_dom-Mcp5-type"/>
</dbReference>
<evidence type="ECO:0000259" key="2">
    <source>
        <dbReference type="Pfam" id="PF12814"/>
    </source>
</evidence>
<gene>
    <name evidence="3" type="ORF">NADFUDRAFT_53698</name>
</gene>
<sequence length="883" mass="97238">MIALPLSDHTELKRSVQDPTAEEISARAKDLGLVTLPVNDYTELKRSAEDPTAEEISARATSLGMIALPLSDHSELTRALNEPTAEEMSEKATSLGMIALSLSDYAELKRSAHEPTAEDVSKKAAGLGLVTLPEGDHTELTRALADPTAEEISKKAFVLGLVTLPIAALNELKRSAEKPTAEEVARNASSLGMIALPLDDHSELTRAIHEPTVEEISRKADMLGLATLTAADFAELNRSANEPTAEEITEKATDLGMITLLFEDHVERNRLAHNPTIEEISQKANSRGLVTIPSVEHADLLRALQEPTVEEISKLATSAGLVVLAADEYSKLRCAISYPSVEEYMGKAESSGLITLPSTDFAKLKKQAESPNEEDVLASAQRLGLAVLSKGDLSALNYKALHPDMVVINRCVEEAHAIMLSREQYDTLVRQVDKPLNSEELAVIARNMGFVLVSQPVYDDLVQRREPKTIYDTDQAIYFIRQSGYVVLTDDEYRSTCHESRWNAGNIEQLAREFGFTTLPLDTYNDLLYRSGEQKASFADENRDTMGELGVGERVVLSERDVGDVSASTNSLRYSSARLNRGAKNTIPVTMAIPPCATAEVGVVESTLDILDDSESTHVHNRPSRAQSSGSLQTRIDKRSISGSSGGTANLNPTIQRLPMSPTVNSLISGGTVGSNASFSDKHMVQIMTQIVVGEYLYKYTTRRIGMSGISDNRHQRYFWVHPYTVTLYWGHENPAGENKSNAKIKSAPILAVQSVEDNNPLPPGLFAKSLLITTPDRKMRVTCLNRHRHNIWYAGLVYLVRRNLDGLDDELEPEADIDEYVSDARFEAERARAASYRKDSIRQTHRLPSIRSLSAKRSDSTRSHQIIPKMPSTPGMNTYYNK</sequence>
<accession>A0A1E3PCE1</accession>
<dbReference type="GO" id="GO:0005739">
    <property type="term" value="C:mitochondrion"/>
    <property type="evidence" value="ECO:0007669"/>
    <property type="project" value="TreeGrafter"/>
</dbReference>
<dbReference type="Pfam" id="PF12814">
    <property type="entry name" value="Mcp5_PH"/>
    <property type="match status" value="1"/>
</dbReference>
<dbReference type="Proteomes" id="UP000095009">
    <property type="component" value="Unassembled WGS sequence"/>
</dbReference>
<dbReference type="EMBL" id="KV454416">
    <property type="protein sequence ID" value="ODQ63048.1"/>
    <property type="molecule type" value="Genomic_DNA"/>
</dbReference>
<feature type="compositionally biased region" description="Polar residues" evidence="1">
    <location>
        <begin position="641"/>
        <end position="655"/>
    </location>
</feature>
<keyword evidence="4" id="KW-1185">Reference proteome</keyword>
<dbReference type="PANTHER" id="PTHR28190">
    <property type="entry name" value="NUCLEAR MIGRATION PROTEIN NUM1"/>
    <property type="match status" value="1"/>
</dbReference>
<feature type="region of interest" description="Disordered" evidence="1">
    <location>
        <begin position="614"/>
        <end position="656"/>
    </location>
</feature>
<evidence type="ECO:0000256" key="1">
    <source>
        <dbReference type="SAM" id="MobiDB-lite"/>
    </source>
</evidence>
<dbReference type="GO" id="GO:0005543">
    <property type="term" value="F:phospholipid binding"/>
    <property type="evidence" value="ECO:0007669"/>
    <property type="project" value="InterPro"/>
</dbReference>
<evidence type="ECO:0000313" key="4">
    <source>
        <dbReference type="Proteomes" id="UP000095009"/>
    </source>
</evidence>
<dbReference type="GO" id="GO:0015631">
    <property type="term" value="F:tubulin binding"/>
    <property type="evidence" value="ECO:0007669"/>
    <property type="project" value="TreeGrafter"/>
</dbReference>
<feature type="domain" description="Pleckstrin homology" evidence="2">
    <location>
        <begin position="684"/>
        <end position="802"/>
    </location>
</feature>
<protein>
    <recommendedName>
        <fullName evidence="2">Pleckstrin homology domain-containing protein</fullName>
    </recommendedName>
</protein>
<feature type="compositionally biased region" description="Polar residues" evidence="1">
    <location>
        <begin position="624"/>
        <end position="634"/>
    </location>
</feature>